<evidence type="ECO:0000313" key="3">
    <source>
        <dbReference type="Proteomes" id="UP001258017"/>
    </source>
</evidence>
<feature type="compositionally biased region" description="Basic residues" evidence="1">
    <location>
        <begin position="44"/>
        <end position="65"/>
    </location>
</feature>
<dbReference type="Proteomes" id="UP001258017">
    <property type="component" value="Unassembled WGS sequence"/>
</dbReference>
<dbReference type="EMBL" id="JAIFRP010000038">
    <property type="protein sequence ID" value="KAK2581734.1"/>
    <property type="molecule type" value="Genomic_DNA"/>
</dbReference>
<accession>A0AAD9VPB0</accession>
<reference evidence="2" key="1">
    <citation type="submission" date="2021-08" db="EMBL/GenBank/DDBJ databases">
        <authorList>
            <person name="Misof B."/>
            <person name="Oliver O."/>
            <person name="Podsiadlowski L."/>
            <person name="Donath A."/>
            <person name="Peters R."/>
            <person name="Mayer C."/>
            <person name="Rust J."/>
            <person name="Gunkel S."/>
            <person name="Lesny P."/>
            <person name="Martin S."/>
            <person name="Oeyen J.P."/>
            <person name="Petersen M."/>
            <person name="Panagiotis P."/>
            <person name="Wilbrandt J."/>
            <person name="Tanja T."/>
        </authorList>
    </citation>
    <scope>NUCLEOTIDE SEQUENCE</scope>
    <source>
        <strain evidence="2">GBR_01_08_01A</strain>
        <tissue evidence="2">Thorax + abdomen</tissue>
    </source>
</reference>
<keyword evidence="3" id="KW-1185">Reference proteome</keyword>
<dbReference type="AlphaFoldDB" id="A0AAD9VPB0"/>
<feature type="region of interest" description="Disordered" evidence="1">
    <location>
        <begin position="14"/>
        <end position="77"/>
    </location>
</feature>
<organism evidence="2 3">
    <name type="scientific">Odynerus spinipes</name>
    <dbReference type="NCBI Taxonomy" id="1348599"/>
    <lineage>
        <taxon>Eukaryota</taxon>
        <taxon>Metazoa</taxon>
        <taxon>Ecdysozoa</taxon>
        <taxon>Arthropoda</taxon>
        <taxon>Hexapoda</taxon>
        <taxon>Insecta</taxon>
        <taxon>Pterygota</taxon>
        <taxon>Neoptera</taxon>
        <taxon>Endopterygota</taxon>
        <taxon>Hymenoptera</taxon>
        <taxon>Apocrita</taxon>
        <taxon>Aculeata</taxon>
        <taxon>Vespoidea</taxon>
        <taxon>Vespidae</taxon>
        <taxon>Eumeninae</taxon>
        <taxon>Odynerus</taxon>
    </lineage>
</organism>
<evidence type="ECO:0000313" key="2">
    <source>
        <dbReference type="EMBL" id="KAK2581734.1"/>
    </source>
</evidence>
<name>A0AAD9VPB0_9HYME</name>
<protein>
    <submittedName>
        <fullName evidence="2">Uncharacterized protein</fullName>
    </submittedName>
</protein>
<evidence type="ECO:0000256" key="1">
    <source>
        <dbReference type="SAM" id="MobiDB-lite"/>
    </source>
</evidence>
<feature type="compositionally biased region" description="Polar residues" evidence="1">
    <location>
        <begin position="66"/>
        <end position="77"/>
    </location>
</feature>
<reference evidence="2" key="2">
    <citation type="journal article" date="2023" name="Commun. Biol.">
        <title>Intrasexual cuticular hydrocarbon dimorphism in a wasp sheds light on hydrocarbon biosynthesis genes in Hymenoptera.</title>
        <authorList>
            <person name="Moris V.C."/>
            <person name="Podsiadlowski L."/>
            <person name="Martin S."/>
            <person name="Oeyen J.P."/>
            <person name="Donath A."/>
            <person name="Petersen M."/>
            <person name="Wilbrandt J."/>
            <person name="Misof B."/>
            <person name="Liedtke D."/>
            <person name="Thamm M."/>
            <person name="Scheiner R."/>
            <person name="Schmitt T."/>
            <person name="Niehuis O."/>
        </authorList>
    </citation>
    <scope>NUCLEOTIDE SEQUENCE</scope>
    <source>
        <strain evidence="2">GBR_01_08_01A</strain>
    </source>
</reference>
<comment type="caution">
    <text evidence="2">The sequence shown here is derived from an EMBL/GenBank/DDBJ whole genome shotgun (WGS) entry which is preliminary data.</text>
</comment>
<sequence>MRINYLSNIINDRRKTRKRKRMKKIRKGQGCEEKGGASLERQTEKKKKKKNLYLVRTRRRRKHISRSGTTKANDSVA</sequence>
<proteinExistence type="predicted"/>
<feature type="compositionally biased region" description="Basic residues" evidence="1">
    <location>
        <begin position="14"/>
        <end position="27"/>
    </location>
</feature>
<gene>
    <name evidence="2" type="ORF">KPH14_002217</name>
</gene>